<gene>
    <name evidence="2" type="ORF">K0M31_015618</name>
</gene>
<dbReference type="EMBL" id="JAHYIQ010000047">
    <property type="protein sequence ID" value="KAK1117951.1"/>
    <property type="molecule type" value="Genomic_DNA"/>
</dbReference>
<organism evidence="2 3">
    <name type="scientific">Melipona bicolor</name>
    <dbReference type="NCBI Taxonomy" id="60889"/>
    <lineage>
        <taxon>Eukaryota</taxon>
        <taxon>Metazoa</taxon>
        <taxon>Ecdysozoa</taxon>
        <taxon>Arthropoda</taxon>
        <taxon>Hexapoda</taxon>
        <taxon>Insecta</taxon>
        <taxon>Pterygota</taxon>
        <taxon>Neoptera</taxon>
        <taxon>Endopterygota</taxon>
        <taxon>Hymenoptera</taxon>
        <taxon>Apocrita</taxon>
        <taxon>Aculeata</taxon>
        <taxon>Apoidea</taxon>
        <taxon>Anthophila</taxon>
        <taxon>Apidae</taxon>
        <taxon>Melipona</taxon>
    </lineage>
</organism>
<dbReference type="Proteomes" id="UP001177670">
    <property type="component" value="Unassembled WGS sequence"/>
</dbReference>
<evidence type="ECO:0000313" key="3">
    <source>
        <dbReference type="Proteomes" id="UP001177670"/>
    </source>
</evidence>
<evidence type="ECO:0000256" key="1">
    <source>
        <dbReference type="SAM" id="MobiDB-lite"/>
    </source>
</evidence>
<sequence>MKEPRTDGTIVANNEREYLRGATRSISFGYPEISEHVRDDNAGRSANRSRILLSARSSCICQPNGEPPFVSFVRSLARTPSAESTRLLDGRRESHPPIDPDPDPDPDSDFDPDPDPDPDPEGNTTHNAG</sequence>
<comment type="caution">
    <text evidence="2">The sequence shown here is derived from an EMBL/GenBank/DDBJ whole genome shotgun (WGS) entry which is preliminary data.</text>
</comment>
<feature type="region of interest" description="Disordered" evidence="1">
    <location>
        <begin position="79"/>
        <end position="129"/>
    </location>
</feature>
<dbReference type="AlphaFoldDB" id="A0AA40FFA3"/>
<reference evidence="2" key="1">
    <citation type="submission" date="2021-10" db="EMBL/GenBank/DDBJ databases">
        <title>Melipona bicolor Genome sequencing and assembly.</title>
        <authorList>
            <person name="Araujo N.S."/>
            <person name="Arias M.C."/>
        </authorList>
    </citation>
    <scope>NUCLEOTIDE SEQUENCE</scope>
    <source>
        <strain evidence="2">USP_2M_L1-L4_2017</strain>
        <tissue evidence="2">Whole body</tissue>
    </source>
</reference>
<feature type="compositionally biased region" description="Acidic residues" evidence="1">
    <location>
        <begin position="100"/>
        <end position="120"/>
    </location>
</feature>
<name>A0AA40FFA3_9HYME</name>
<accession>A0AA40FFA3</accession>
<feature type="compositionally biased region" description="Basic and acidic residues" evidence="1">
    <location>
        <begin position="86"/>
        <end position="98"/>
    </location>
</feature>
<protein>
    <submittedName>
        <fullName evidence="2">Uncharacterized protein</fullName>
    </submittedName>
</protein>
<keyword evidence="3" id="KW-1185">Reference proteome</keyword>
<evidence type="ECO:0000313" key="2">
    <source>
        <dbReference type="EMBL" id="KAK1117951.1"/>
    </source>
</evidence>
<proteinExistence type="predicted"/>